<accession>A0A0L0NFU2</accession>
<keyword evidence="2" id="KW-1185">Reference proteome</keyword>
<name>A0A0L0NFU2_TOLOC</name>
<organism evidence="1 2">
    <name type="scientific">Tolypocladium ophioglossoides (strain CBS 100239)</name>
    <name type="common">Snaketongue truffleclub</name>
    <name type="synonym">Elaphocordyceps ophioglossoides</name>
    <dbReference type="NCBI Taxonomy" id="1163406"/>
    <lineage>
        <taxon>Eukaryota</taxon>
        <taxon>Fungi</taxon>
        <taxon>Dikarya</taxon>
        <taxon>Ascomycota</taxon>
        <taxon>Pezizomycotina</taxon>
        <taxon>Sordariomycetes</taxon>
        <taxon>Hypocreomycetidae</taxon>
        <taxon>Hypocreales</taxon>
        <taxon>Ophiocordycipitaceae</taxon>
        <taxon>Tolypocladium</taxon>
    </lineage>
</organism>
<evidence type="ECO:0000313" key="1">
    <source>
        <dbReference type="EMBL" id="KND92595.1"/>
    </source>
</evidence>
<protein>
    <submittedName>
        <fullName evidence="1">Uncharacterized protein</fullName>
    </submittedName>
</protein>
<gene>
    <name evidence="1" type="ORF">TOPH_02521</name>
</gene>
<dbReference type="EMBL" id="LFRF01000005">
    <property type="protein sequence ID" value="KND92595.1"/>
    <property type="molecule type" value="Genomic_DNA"/>
</dbReference>
<dbReference type="AlphaFoldDB" id="A0A0L0NFU2"/>
<sequence length="104" mass="10849">MTSGSNAGDDLLDEWNLALSSRTCVMTVDDGPKESPAMYLRGAGFAEVLVSLARAPRRRPALPSTLGRCEGGTERLSPCSACTALNIATRPCGCFCGVLVGNTL</sequence>
<evidence type="ECO:0000313" key="2">
    <source>
        <dbReference type="Proteomes" id="UP000036947"/>
    </source>
</evidence>
<reference evidence="1 2" key="1">
    <citation type="journal article" date="2015" name="BMC Genomics">
        <title>The genome of the truffle-parasite Tolypocladium ophioglossoides and the evolution of antifungal peptaibiotics.</title>
        <authorList>
            <person name="Quandt C.A."/>
            <person name="Bushley K.E."/>
            <person name="Spatafora J.W."/>
        </authorList>
    </citation>
    <scope>NUCLEOTIDE SEQUENCE [LARGE SCALE GENOMIC DNA]</scope>
    <source>
        <strain evidence="1 2">CBS 100239</strain>
    </source>
</reference>
<comment type="caution">
    <text evidence="1">The sequence shown here is derived from an EMBL/GenBank/DDBJ whole genome shotgun (WGS) entry which is preliminary data.</text>
</comment>
<dbReference type="Proteomes" id="UP000036947">
    <property type="component" value="Unassembled WGS sequence"/>
</dbReference>
<proteinExistence type="predicted"/>